<organism evidence="2 3">
    <name type="scientific">Halarsenatibacter silvermanii</name>
    <dbReference type="NCBI Taxonomy" id="321763"/>
    <lineage>
        <taxon>Bacteria</taxon>
        <taxon>Bacillati</taxon>
        <taxon>Bacillota</taxon>
        <taxon>Clostridia</taxon>
        <taxon>Halanaerobiales</taxon>
        <taxon>Halarsenatibacteraceae</taxon>
        <taxon>Halarsenatibacter</taxon>
    </lineage>
</organism>
<dbReference type="Pfam" id="PF00586">
    <property type="entry name" value="AIRS"/>
    <property type="match status" value="1"/>
</dbReference>
<dbReference type="STRING" id="321763.SAMN04488692_10363"/>
<dbReference type="EMBL" id="FNGO01000003">
    <property type="protein sequence ID" value="SDL28659.1"/>
    <property type="molecule type" value="Genomic_DNA"/>
</dbReference>
<gene>
    <name evidence="2" type="ORF">SAMN04488692_10363</name>
</gene>
<dbReference type="InterPro" id="IPR036921">
    <property type="entry name" value="PurM-like_N_sf"/>
</dbReference>
<reference evidence="2 3" key="1">
    <citation type="submission" date="2016-10" db="EMBL/GenBank/DDBJ databases">
        <authorList>
            <person name="de Groot N.N."/>
        </authorList>
    </citation>
    <scope>NUCLEOTIDE SEQUENCE [LARGE SCALE GENOMIC DNA]</scope>
    <source>
        <strain evidence="2 3">SLAS-1</strain>
    </source>
</reference>
<feature type="domain" description="PurM-like N-terminal" evidence="1">
    <location>
        <begin position="106"/>
        <end position="192"/>
    </location>
</feature>
<name>A0A1G9ITI5_9FIRM</name>
<dbReference type="Proteomes" id="UP000199476">
    <property type="component" value="Unassembled WGS sequence"/>
</dbReference>
<protein>
    <submittedName>
        <fullName evidence="2">AIR synthase related protein, N-terminal domain</fullName>
    </submittedName>
</protein>
<keyword evidence="3" id="KW-1185">Reference proteome</keyword>
<evidence type="ECO:0000313" key="2">
    <source>
        <dbReference type="EMBL" id="SDL28659.1"/>
    </source>
</evidence>
<evidence type="ECO:0000313" key="3">
    <source>
        <dbReference type="Proteomes" id="UP000199476"/>
    </source>
</evidence>
<accession>A0A1G9ITI5</accession>
<dbReference type="AlphaFoldDB" id="A0A1G9ITI5"/>
<proteinExistence type="predicted"/>
<dbReference type="SUPFAM" id="SSF55326">
    <property type="entry name" value="PurM N-terminal domain-like"/>
    <property type="match status" value="1"/>
</dbReference>
<evidence type="ECO:0000259" key="1">
    <source>
        <dbReference type="Pfam" id="PF00586"/>
    </source>
</evidence>
<dbReference type="Gene3D" id="3.30.1330.10">
    <property type="entry name" value="PurM-like, N-terminal domain"/>
    <property type="match status" value="1"/>
</dbReference>
<sequence length="318" mass="35077">MLSVDRYRIRSGKNFIVNAALYLTVQLNEVFYTPIKQLNTRRFKKLRLSNPAGDKMNLIEKFHINRVKNENLISQERDLTRVNIDEKTSLLLAVDSDGGIGNKKGDAVQVPPETLGRFAVRVPLMEIIAASSQPLMIIDALTVEMEDTGKRIIAGIRDMCRKADVNSLPITGSTEENIPTQETGIGIMVLGTMVREDWTIGSSQKGDVIAAAGIPKSAPEFEVRLDDEEIISFEELQILRQQDGIRDILPVGSRGIRYEMSELAHTAGCNFIETGKNIDLERSGGPATSVIFSAADKKVLAEVRGKINAPINEIGETK</sequence>
<dbReference type="InterPro" id="IPR016188">
    <property type="entry name" value="PurM-like_N"/>
</dbReference>